<sequence>MTAFRMCADYSEWPRFGDFAVVEQKRHGVSNEMYYHKVVATLVSNSWVDVPVQSPATETLHDSSESVAIVICCGVDESRTYRVRVADLHKVEVSARPSEAINGWIKCSERMPHLPRGGGKARVIAYTPARAAQSFANGSRFLYWNGIDWRYFDGGRFEHRVTHWQPFLAPPTE</sequence>
<reference evidence="2 3" key="1">
    <citation type="submission" date="2020-07" db="EMBL/GenBank/DDBJ databases">
        <title>Diversity of carbapenemase encoding genes among Pseudomonas putida group clinical isolates in a tertiary Brazilian hospital.</title>
        <authorList>
            <person name="Alberto-Lei F."/>
            <person name="Nodari C.S."/>
            <person name="Streling A.P."/>
            <person name="Paulino J.T."/>
            <person name="Bessa-Neto F.O."/>
            <person name="Cayo R."/>
            <person name="Gales A.C."/>
        </authorList>
    </citation>
    <scope>NUCLEOTIDE SEQUENCE [LARGE SCALE GENOMIC DNA]</scope>
    <source>
        <strain evidence="2 3">14802</strain>
    </source>
</reference>
<evidence type="ECO:0000259" key="1">
    <source>
        <dbReference type="Pfam" id="PF04448"/>
    </source>
</evidence>
<evidence type="ECO:0000313" key="2">
    <source>
        <dbReference type="EMBL" id="MBA6068369.1"/>
    </source>
</evidence>
<comment type="caution">
    <text evidence="2">The sequence shown here is derived from an EMBL/GenBank/DDBJ whole genome shotgun (WGS) entry which is preliminary data.</text>
</comment>
<name>A0A7W2K025_9PSED</name>
<dbReference type="Proteomes" id="UP000541770">
    <property type="component" value="Unassembled WGS sequence"/>
</dbReference>
<organism evidence="2 3">
    <name type="scientific">Pseudomonas mosselii</name>
    <dbReference type="NCBI Taxonomy" id="78327"/>
    <lineage>
        <taxon>Bacteria</taxon>
        <taxon>Pseudomonadati</taxon>
        <taxon>Pseudomonadota</taxon>
        <taxon>Gammaproteobacteria</taxon>
        <taxon>Pseudomonadales</taxon>
        <taxon>Pseudomonadaceae</taxon>
        <taxon>Pseudomonas</taxon>
    </lineage>
</organism>
<accession>A0A7W2K025</accession>
<protein>
    <submittedName>
        <fullName evidence="2">DUF551 domain-containing protein</fullName>
    </submittedName>
</protein>
<evidence type="ECO:0000313" key="3">
    <source>
        <dbReference type="Proteomes" id="UP000541770"/>
    </source>
</evidence>
<proteinExistence type="predicted"/>
<dbReference type="AlphaFoldDB" id="A0A7W2K025"/>
<feature type="domain" description="DUF551" evidence="1">
    <location>
        <begin position="103"/>
        <end position="172"/>
    </location>
</feature>
<dbReference type="RefSeq" id="WP_182325111.1">
    <property type="nucleotide sequence ID" value="NZ_JACGDE010000030.1"/>
</dbReference>
<dbReference type="EMBL" id="JACGDE010000030">
    <property type="protein sequence ID" value="MBA6068369.1"/>
    <property type="molecule type" value="Genomic_DNA"/>
</dbReference>
<dbReference type="Pfam" id="PF04448">
    <property type="entry name" value="DUF551"/>
    <property type="match status" value="1"/>
</dbReference>
<dbReference type="InterPro" id="IPR007539">
    <property type="entry name" value="DUF551"/>
</dbReference>
<gene>
    <name evidence="2" type="ORF">H4C75_26885</name>
</gene>